<proteinExistence type="predicted"/>
<comment type="caution">
    <text evidence="2">The sequence shown here is derived from an EMBL/GenBank/DDBJ whole genome shotgun (WGS) entry which is preliminary data.</text>
</comment>
<dbReference type="EMBL" id="JAFNEN010000267">
    <property type="protein sequence ID" value="KAG8187590.1"/>
    <property type="molecule type" value="Genomic_DNA"/>
</dbReference>
<gene>
    <name evidence="2" type="ORF">JTE90_025920</name>
</gene>
<feature type="region of interest" description="Disordered" evidence="1">
    <location>
        <begin position="32"/>
        <end position="52"/>
    </location>
</feature>
<evidence type="ECO:0000313" key="2">
    <source>
        <dbReference type="EMBL" id="KAG8187590.1"/>
    </source>
</evidence>
<dbReference type="AlphaFoldDB" id="A0AAV6USY3"/>
<name>A0AAV6USY3_9ARAC</name>
<feature type="compositionally biased region" description="Basic and acidic residues" evidence="1">
    <location>
        <begin position="40"/>
        <end position="52"/>
    </location>
</feature>
<accession>A0AAV6USY3</accession>
<evidence type="ECO:0000313" key="3">
    <source>
        <dbReference type="Proteomes" id="UP000827092"/>
    </source>
</evidence>
<keyword evidence="3" id="KW-1185">Reference proteome</keyword>
<evidence type="ECO:0000256" key="1">
    <source>
        <dbReference type="SAM" id="MobiDB-lite"/>
    </source>
</evidence>
<sequence>MMVFFNLYMVRSNRPGHLDINRNVTDELCHGYSKRQQTNKRSDAKQKKIKGGCREENPALQYSVHL</sequence>
<reference evidence="2 3" key="1">
    <citation type="journal article" date="2022" name="Nat. Ecol. Evol.">
        <title>A masculinizing supergene underlies an exaggerated male reproductive morph in a spider.</title>
        <authorList>
            <person name="Hendrickx F."/>
            <person name="De Corte Z."/>
            <person name="Sonet G."/>
            <person name="Van Belleghem S.M."/>
            <person name="Kostlbacher S."/>
            <person name="Vangestel C."/>
        </authorList>
    </citation>
    <scope>NUCLEOTIDE SEQUENCE [LARGE SCALE GENOMIC DNA]</scope>
    <source>
        <strain evidence="2">W744_W776</strain>
    </source>
</reference>
<dbReference type="Proteomes" id="UP000827092">
    <property type="component" value="Unassembled WGS sequence"/>
</dbReference>
<organism evidence="2 3">
    <name type="scientific">Oedothorax gibbosus</name>
    <dbReference type="NCBI Taxonomy" id="931172"/>
    <lineage>
        <taxon>Eukaryota</taxon>
        <taxon>Metazoa</taxon>
        <taxon>Ecdysozoa</taxon>
        <taxon>Arthropoda</taxon>
        <taxon>Chelicerata</taxon>
        <taxon>Arachnida</taxon>
        <taxon>Araneae</taxon>
        <taxon>Araneomorphae</taxon>
        <taxon>Entelegynae</taxon>
        <taxon>Araneoidea</taxon>
        <taxon>Linyphiidae</taxon>
        <taxon>Erigoninae</taxon>
        <taxon>Oedothorax</taxon>
    </lineage>
</organism>
<protein>
    <submittedName>
        <fullName evidence="2">Uncharacterized protein</fullName>
    </submittedName>
</protein>